<protein>
    <recommendedName>
        <fullName evidence="3">Phylloplanin</fullName>
    </recommendedName>
</protein>
<dbReference type="Proteomes" id="UP000811246">
    <property type="component" value="Chromosome 2"/>
</dbReference>
<dbReference type="InterPro" id="IPR040404">
    <property type="entry name" value="Phylloplanin-like"/>
</dbReference>
<name>A0A922K3Y0_CARIL</name>
<evidence type="ECO:0008006" key="3">
    <source>
        <dbReference type="Google" id="ProtNLM"/>
    </source>
</evidence>
<dbReference type="PANTHER" id="PTHR34458">
    <property type="entry name" value="POLLEN OLE E 1 ALLERGEN AND EXTENSIN FAMILY PROTEIN-RELATED"/>
    <property type="match status" value="1"/>
</dbReference>
<evidence type="ECO:0000313" key="2">
    <source>
        <dbReference type="Proteomes" id="UP000811246"/>
    </source>
</evidence>
<dbReference type="AlphaFoldDB" id="A0A922K3Y0"/>
<gene>
    <name evidence="1" type="ORF">I3842_02G058500</name>
</gene>
<accession>A0A922K3Y0</accession>
<reference evidence="1" key="1">
    <citation type="submission" date="2021-01" db="EMBL/GenBank/DDBJ databases">
        <authorList>
            <person name="Lovell J.T."/>
            <person name="Bentley N."/>
            <person name="Bhattarai G."/>
            <person name="Jenkins J.W."/>
            <person name="Sreedasyam A."/>
            <person name="Alarcon Y."/>
            <person name="Bock C."/>
            <person name="Boston L."/>
            <person name="Carlson J."/>
            <person name="Cervantes K."/>
            <person name="Clermont K."/>
            <person name="Krom N."/>
            <person name="Kubenka K."/>
            <person name="Mamidi S."/>
            <person name="Mattison C."/>
            <person name="Monteros M."/>
            <person name="Pisani C."/>
            <person name="Plott C."/>
            <person name="Rajasekar S."/>
            <person name="Rhein H.S."/>
            <person name="Rohla C."/>
            <person name="Song M."/>
            <person name="Hilaire R.S."/>
            <person name="Shu S."/>
            <person name="Wells L."/>
            <person name="Wang X."/>
            <person name="Webber J."/>
            <person name="Heerema R.J."/>
            <person name="Klein P."/>
            <person name="Conner P."/>
            <person name="Grauke L."/>
            <person name="Grimwood J."/>
            <person name="Schmutz J."/>
            <person name="Randall J.J."/>
        </authorList>
    </citation>
    <scope>NUCLEOTIDE SEQUENCE</scope>
    <source>
        <tissue evidence="1">Leaf</tissue>
    </source>
</reference>
<dbReference type="EMBL" id="CM031826">
    <property type="protein sequence ID" value="KAG6725992.1"/>
    <property type="molecule type" value="Genomic_DNA"/>
</dbReference>
<organism evidence="1 2">
    <name type="scientific">Carya illinoinensis</name>
    <name type="common">Pecan</name>
    <dbReference type="NCBI Taxonomy" id="32201"/>
    <lineage>
        <taxon>Eukaryota</taxon>
        <taxon>Viridiplantae</taxon>
        <taxon>Streptophyta</taxon>
        <taxon>Embryophyta</taxon>
        <taxon>Tracheophyta</taxon>
        <taxon>Spermatophyta</taxon>
        <taxon>Magnoliopsida</taxon>
        <taxon>eudicotyledons</taxon>
        <taxon>Gunneridae</taxon>
        <taxon>Pentapetalae</taxon>
        <taxon>rosids</taxon>
        <taxon>fabids</taxon>
        <taxon>Fagales</taxon>
        <taxon>Juglandaceae</taxon>
        <taxon>Carya</taxon>
    </lineage>
</organism>
<proteinExistence type="predicted"/>
<sequence>MGTVGRLLDLIIRIQGTVFCSINATGTASPVFPNARAQLRCGSGNYVVSSATTNRSGVFVMLLHPLQKLLSSLLSDCNLIVITPLARGNATLPAGVGVLRSPLQFIGNYCWPP</sequence>
<dbReference type="PANTHER" id="PTHR34458:SF5">
    <property type="entry name" value="POLLEN OLE E 1 ALLERGEN AND EXTENSIN FAMILY PROTEIN"/>
    <property type="match status" value="1"/>
</dbReference>
<comment type="caution">
    <text evidence="1">The sequence shown here is derived from an EMBL/GenBank/DDBJ whole genome shotgun (WGS) entry which is preliminary data.</text>
</comment>
<evidence type="ECO:0000313" key="1">
    <source>
        <dbReference type="EMBL" id="KAG6725992.1"/>
    </source>
</evidence>